<feature type="compositionally biased region" description="Basic and acidic residues" evidence="3">
    <location>
        <begin position="761"/>
        <end position="798"/>
    </location>
</feature>
<dbReference type="OMA" id="RPHELFN"/>
<comment type="subcellular location">
    <subcellularLocation>
        <location evidence="1">Cytoplasm</location>
    </subcellularLocation>
</comment>
<keyword evidence="5" id="KW-1185">Reference proteome</keyword>
<feature type="region of interest" description="Disordered" evidence="3">
    <location>
        <begin position="537"/>
        <end position="607"/>
    </location>
</feature>
<dbReference type="GO" id="GO:0051310">
    <property type="term" value="P:metaphase chromosome alignment"/>
    <property type="evidence" value="ECO:0007669"/>
    <property type="project" value="TreeGrafter"/>
</dbReference>
<feature type="compositionally biased region" description="Polar residues" evidence="3">
    <location>
        <begin position="442"/>
        <end position="453"/>
    </location>
</feature>
<evidence type="ECO:0000256" key="1">
    <source>
        <dbReference type="ARBA" id="ARBA00004496"/>
    </source>
</evidence>
<accession>A0A0L0CCW6</accession>
<dbReference type="AlphaFoldDB" id="A0A0L0CCW6"/>
<proteinExistence type="predicted"/>
<reference evidence="4 5" key="1">
    <citation type="journal article" date="2015" name="Nat. Commun.">
        <title>Lucilia cuprina genome unlocks parasitic fly biology to underpin future interventions.</title>
        <authorList>
            <person name="Anstead C.A."/>
            <person name="Korhonen P.K."/>
            <person name="Young N.D."/>
            <person name="Hall R.S."/>
            <person name="Jex A.R."/>
            <person name="Murali S.C."/>
            <person name="Hughes D.S."/>
            <person name="Lee S.F."/>
            <person name="Perry T."/>
            <person name="Stroehlein A.J."/>
            <person name="Ansell B.R."/>
            <person name="Breugelmans B."/>
            <person name="Hofmann A."/>
            <person name="Qu J."/>
            <person name="Dugan S."/>
            <person name="Lee S.L."/>
            <person name="Chao H."/>
            <person name="Dinh H."/>
            <person name="Han Y."/>
            <person name="Doddapaneni H.V."/>
            <person name="Worley K.C."/>
            <person name="Muzny D.M."/>
            <person name="Ioannidis P."/>
            <person name="Waterhouse R.M."/>
            <person name="Zdobnov E.M."/>
            <person name="James P.J."/>
            <person name="Bagnall N.H."/>
            <person name="Kotze A.C."/>
            <person name="Gibbs R.A."/>
            <person name="Richards S."/>
            <person name="Batterham P."/>
            <person name="Gasser R.B."/>
        </authorList>
    </citation>
    <scope>NUCLEOTIDE SEQUENCE [LARGE SCALE GENOMIC DNA]</scope>
    <source>
        <strain evidence="4 5">LS</strain>
        <tissue evidence="4">Full body</tissue>
    </source>
</reference>
<protein>
    <submittedName>
        <fullName evidence="4">Uncharacterized protein</fullName>
    </submittedName>
</protein>
<dbReference type="PANTHER" id="PTHR13142:SF1">
    <property type="entry name" value="INNER CENTROMERE PROTEIN"/>
    <property type="match status" value="1"/>
</dbReference>
<feature type="region of interest" description="Disordered" evidence="3">
    <location>
        <begin position="359"/>
        <end position="453"/>
    </location>
</feature>
<dbReference type="GO" id="GO:0000776">
    <property type="term" value="C:kinetochore"/>
    <property type="evidence" value="ECO:0007669"/>
    <property type="project" value="TreeGrafter"/>
</dbReference>
<feature type="compositionally biased region" description="Low complexity" evidence="3">
    <location>
        <begin position="708"/>
        <end position="722"/>
    </location>
</feature>
<dbReference type="GO" id="GO:0005634">
    <property type="term" value="C:nucleus"/>
    <property type="evidence" value="ECO:0007669"/>
    <property type="project" value="TreeGrafter"/>
</dbReference>
<feature type="compositionally biased region" description="Low complexity" evidence="3">
    <location>
        <begin position="582"/>
        <end position="605"/>
    </location>
</feature>
<feature type="region of interest" description="Disordered" evidence="3">
    <location>
        <begin position="278"/>
        <end position="298"/>
    </location>
</feature>
<comment type="caution">
    <text evidence="4">The sequence shown here is derived from an EMBL/GenBank/DDBJ whole genome shotgun (WGS) entry which is preliminary data.</text>
</comment>
<dbReference type="Proteomes" id="UP000037069">
    <property type="component" value="Unassembled WGS sequence"/>
</dbReference>
<dbReference type="EMBL" id="JRES01000678">
    <property type="protein sequence ID" value="KNC29304.1"/>
    <property type="molecule type" value="Genomic_DNA"/>
</dbReference>
<evidence type="ECO:0000256" key="2">
    <source>
        <dbReference type="ARBA" id="ARBA00022490"/>
    </source>
</evidence>
<dbReference type="GO" id="GO:0030496">
    <property type="term" value="C:midbody"/>
    <property type="evidence" value="ECO:0007669"/>
    <property type="project" value="TreeGrafter"/>
</dbReference>
<keyword evidence="2" id="KW-0963">Cytoplasm</keyword>
<dbReference type="PANTHER" id="PTHR13142">
    <property type="entry name" value="INNER CENTROMERE PROTEIN"/>
    <property type="match status" value="1"/>
</dbReference>
<evidence type="ECO:0000313" key="4">
    <source>
        <dbReference type="EMBL" id="KNC29304.1"/>
    </source>
</evidence>
<feature type="compositionally biased region" description="Low complexity" evidence="3">
    <location>
        <begin position="359"/>
        <end position="375"/>
    </location>
</feature>
<gene>
    <name evidence="4" type="ORF">FF38_02401</name>
</gene>
<dbReference type="STRING" id="7375.A0A0L0CCW6"/>
<dbReference type="GO" id="GO:1990385">
    <property type="term" value="C:meiotic spindle midzone"/>
    <property type="evidence" value="ECO:0007669"/>
    <property type="project" value="TreeGrafter"/>
</dbReference>
<feature type="compositionally biased region" description="Basic and acidic residues" evidence="3">
    <location>
        <begin position="385"/>
        <end position="399"/>
    </location>
</feature>
<dbReference type="GO" id="GO:0005737">
    <property type="term" value="C:cytoplasm"/>
    <property type="evidence" value="ECO:0007669"/>
    <property type="project" value="UniProtKB-SubCell"/>
</dbReference>
<feature type="compositionally biased region" description="Basic and acidic residues" evidence="3">
    <location>
        <begin position="285"/>
        <end position="298"/>
    </location>
</feature>
<feature type="region of interest" description="Disordered" evidence="3">
    <location>
        <begin position="150"/>
        <end position="195"/>
    </location>
</feature>
<evidence type="ECO:0000256" key="3">
    <source>
        <dbReference type="SAM" id="MobiDB-lite"/>
    </source>
</evidence>
<name>A0A0L0CCW6_LUCCU</name>
<feature type="compositionally biased region" description="Acidic residues" evidence="3">
    <location>
        <begin position="560"/>
        <end position="572"/>
    </location>
</feature>
<sequence length="943" mass="104194">MEDLNNLLQLTETYPMQLEQMTEEFLLKLRVILWGQAAVTTANKEKLKDLPVASPQQTKKRIKRLTSLCEDNETEEKIQEQAPAHTNDKKSLSRKSKRSNAELLASAEAIENAIKENEVEAPVPAPRKLDATIATNVEDKENVAANENINSNATDLMPPPPAPTASSADDTLNRRPQRAAKLKSEKNLKEPNLHKKLRRPTIDEVKIKLEHEQRASQMHEATINTTATVQHTSSAVSGNETIVKDSLSSQKSDDSVVVLPSKQPSIVSVNSDIEDVPSIANANDNTKEKKKSTESTESEIREIRIKIKREKVSLCNQEELPPTESPSDESVFKAPNALPLPMAFSKNETTTTMEETSMASSILSSTTNTTTAAPAKKGRKKKDVVHKPIKVERFSDLDPKPSPIASRTRQGSLGRSENMETSPTKESKRPASIYEDAVETPPSRNSKETSNATITVTGGIVNETVNLGPGNDATMNLGPIPGDATFCTNPAQTTFQVAPGQTTFVMDSNPNSTVTLNKLSGAGAPGDVTFDVNQVTKSTKDDDAIGQRSFETAKDSSIPNDDDSLLTEEDEQEKPILPPKPKVSTASAKSKSKGAAKTSTSAKAAGYKMPTRTNELFNPLAQSPVKMRVEAFENAAAAATEQSKRPLRTKKENVTPTSATTPVIGKLPAPALGRFLTPTQSSNIATVNSAIAKKGPTSASKALPMPKSASASSLQRSNSTASTKTLQRENSADDFRKGLHNLAEERKKQREQKHLLAAQQREAKERERAERMAKLAKEREEKRQLKKQQEQEQKKRELEEIQRKLRQQQEEEAAKLKAAKEREMLMQMKQQQLLAKQRMMPPPPKTSSKYTFEMLHEDDSTDDEDKVSYKRPPPPTWSRSHVRGPFMLKQEYIPSAIIDSFFSVQPMTPDLKIIFPNIDARHLKRNSSAVWSTPPRYSELPKY</sequence>
<feature type="compositionally biased region" description="Polar residues" evidence="3">
    <location>
        <begin position="405"/>
        <end position="422"/>
    </location>
</feature>
<feature type="compositionally biased region" description="Basic and acidic residues" evidence="3">
    <location>
        <begin position="726"/>
        <end position="754"/>
    </location>
</feature>
<dbReference type="GO" id="GO:0032133">
    <property type="term" value="C:chromosome passenger complex"/>
    <property type="evidence" value="ECO:0007669"/>
    <property type="project" value="TreeGrafter"/>
</dbReference>
<feature type="region of interest" description="Disordered" evidence="3">
    <location>
        <begin position="691"/>
        <end position="798"/>
    </location>
</feature>
<evidence type="ECO:0000313" key="5">
    <source>
        <dbReference type="Proteomes" id="UP000037069"/>
    </source>
</evidence>
<feature type="compositionally biased region" description="Basic and acidic residues" evidence="3">
    <location>
        <begin position="182"/>
        <end position="193"/>
    </location>
</feature>
<dbReference type="GO" id="GO:0051257">
    <property type="term" value="P:meiotic spindle midzone assembly"/>
    <property type="evidence" value="ECO:0007669"/>
    <property type="project" value="TreeGrafter"/>
</dbReference>
<feature type="region of interest" description="Disordered" evidence="3">
    <location>
        <begin position="70"/>
        <end position="99"/>
    </location>
</feature>
<organism evidence="4 5">
    <name type="scientific">Lucilia cuprina</name>
    <name type="common">Green bottle fly</name>
    <name type="synonym">Australian sheep blowfly</name>
    <dbReference type="NCBI Taxonomy" id="7375"/>
    <lineage>
        <taxon>Eukaryota</taxon>
        <taxon>Metazoa</taxon>
        <taxon>Ecdysozoa</taxon>
        <taxon>Arthropoda</taxon>
        <taxon>Hexapoda</taxon>
        <taxon>Insecta</taxon>
        <taxon>Pterygota</taxon>
        <taxon>Neoptera</taxon>
        <taxon>Endopterygota</taxon>
        <taxon>Diptera</taxon>
        <taxon>Brachycera</taxon>
        <taxon>Muscomorpha</taxon>
        <taxon>Oestroidea</taxon>
        <taxon>Calliphoridae</taxon>
        <taxon>Luciliinae</taxon>
        <taxon>Lucilia</taxon>
    </lineage>
</organism>
<feature type="region of interest" description="Disordered" evidence="3">
    <location>
        <begin position="636"/>
        <end position="666"/>
    </location>
</feature>
<dbReference type="GO" id="GO:0000281">
    <property type="term" value="P:mitotic cytokinesis"/>
    <property type="evidence" value="ECO:0007669"/>
    <property type="project" value="TreeGrafter"/>
</dbReference>
<feature type="region of interest" description="Disordered" evidence="3">
    <location>
        <begin position="858"/>
        <end position="877"/>
    </location>
</feature>
<dbReference type="OrthoDB" id="6123at2759"/>